<feature type="region of interest" description="Disordered" evidence="1">
    <location>
        <begin position="111"/>
        <end position="132"/>
    </location>
</feature>
<reference evidence="2 3" key="1">
    <citation type="submission" date="2024-01" db="EMBL/GenBank/DDBJ databases">
        <title>A telomere-to-telomere, gap-free genome of sweet tea (Lithocarpus litseifolius).</title>
        <authorList>
            <person name="Zhou J."/>
        </authorList>
    </citation>
    <scope>NUCLEOTIDE SEQUENCE [LARGE SCALE GENOMIC DNA]</scope>
    <source>
        <strain evidence="2">Zhou-2022a</strain>
        <tissue evidence="2">Leaf</tissue>
    </source>
</reference>
<gene>
    <name evidence="2" type="ORF">SO802_017446</name>
</gene>
<feature type="compositionally biased region" description="Polar residues" evidence="1">
    <location>
        <begin position="255"/>
        <end position="269"/>
    </location>
</feature>
<sequence>MGIQEFKYLKKGLAEKFNLDFRLVDVVNKYREMHYKWQIWEKFIENKEFILALACTADVSWLQSKSEECLDTLSVDKEGQPSIGLLKFVFGSSANGSNSLKPTATVQEHVGDSSGHLELHEPKTNSSNEISLDDSHNISESSKCVRLGYCPKRIKMNGSRWTRTALEDEVFRVNKAMRLVSKTTGLMSNEPLYLFTTRLLMNRYERSAFCFVNSSLRLKYLQEKFKKYSAGRVIPELTQPTGADPTDQRRPYRTASGTDRPSRGQQSDGESLPESRDRDQQLTVSH</sequence>
<evidence type="ECO:0000313" key="2">
    <source>
        <dbReference type="EMBL" id="KAK9997843.1"/>
    </source>
</evidence>
<dbReference type="AlphaFoldDB" id="A0AAW2CJF4"/>
<proteinExistence type="predicted"/>
<dbReference type="Proteomes" id="UP001459277">
    <property type="component" value="Unassembled WGS sequence"/>
</dbReference>
<evidence type="ECO:0000256" key="1">
    <source>
        <dbReference type="SAM" id="MobiDB-lite"/>
    </source>
</evidence>
<dbReference type="EMBL" id="JAZDWU010000006">
    <property type="protein sequence ID" value="KAK9997843.1"/>
    <property type="molecule type" value="Genomic_DNA"/>
</dbReference>
<organism evidence="2 3">
    <name type="scientific">Lithocarpus litseifolius</name>
    <dbReference type="NCBI Taxonomy" id="425828"/>
    <lineage>
        <taxon>Eukaryota</taxon>
        <taxon>Viridiplantae</taxon>
        <taxon>Streptophyta</taxon>
        <taxon>Embryophyta</taxon>
        <taxon>Tracheophyta</taxon>
        <taxon>Spermatophyta</taxon>
        <taxon>Magnoliopsida</taxon>
        <taxon>eudicotyledons</taxon>
        <taxon>Gunneridae</taxon>
        <taxon>Pentapetalae</taxon>
        <taxon>rosids</taxon>
        <taxon>fabids</taxon>
        <taxon>Fagales</taxon>
        <taxon>Fagaceae</taxon>
        <taxon>Lithocarpus</taxon>
    </lineage>
</organism>
<name>A0AAW2CJF4_9ROSI</name>
<protein>
    <submittedName>
        <fullName evidence="2">Uncharacterized protein</fullName>
    </submittedName>
</protein>
<comment type="caution">
    <text evidence="2">The sequence shown here is derived from an EMBL/GenBank/DDBJ whole genome shotgun (WGS) entry which is preliminary data.</text>
</comment>
<feature type="compositionally biased region" description="Basic and acidic residues" evidence="1">
    <location>
        <begin position="111"/>
        <end position="123"/>
    </location>
</feature>
<feature type="region of interest" description="Disordered" evidence="1">
    <location>
        <begin position="236"/>
        <end position="286"/>
    </location>
</feature>
<keyword evidence="3" id="KW-1185">Reference proteome</keyword>
<evidence type="ECO:0000313" key="3">
    <source>
        <dbReference type="Proteomes" id="UP001459277"/>
    </source>
</evidence>
<accession>A0AAW2CJF4</accession>